<dbReference type="SUPFAM" id="SSF81901">
    <property type="entry name" value="HCP-like"/>
    <property type="match status" value="1"/>
</dbReference>
<proteinExistence type="inferred from homology"/>
<comment type="similarity">
    <text evidence="1">Belongs to the PPR family. P subfamily.</text>
</comment>
<accession>A0A484NC74</accession>
<protein>
    <recommendedName>
        <fullName evidence="7">Pentacotripeptide-repeat region of PRORP domain-containing protein</fullName>
    </recommendedName>
</protein>
<feature type="coiled-coil region" evidence="4">
    <location>
        <begin position="542"/>
        <end position="569"/>
    </location>
</feature>
<organism evidence="5 6">
    <name type="scientific">Cuscuta campestris</name>
    <dbReference type="NCBI Taxonomy" id="132261"/>
    <lineage>
        <taxon>Eukaryota</taxon>
        <taxon>Viridiplantae</taxon>
        <taxon>Streptophyta</taxon>
        <taxon>Embryophyta</taxon>
        <taxon>Tracheophyta</taxon>
        <taxon>Spermatophyta</taxon>
        <taxon>Magnoliopsida</taxon>
        <taxon>eudicotyledons</taxon>
        <taxon>Gunneridae</taxon>
        <taxon>Pentapetalae</taxon>
        <taxon>asterids</taxon>
        <taxon>lamiids</taxon>
        <taxon>Solanales</taxon>
        <taxon>Convolvulaceae</taxon>
        <taxon>Cuscuteae</taxon>
        <taxon>Cuscuta</taxon>
        <taxon>Cuscuta subgen. Grammica</taxon>
        <taxon>Cuscuta sect. Cleistogrammica</taxon>
    </lineage>
</organism>
<keyword evidence="4" id="KW-0175">Coiled coil</keyword>
<evidence type="ECO:0008006" key="7">
    <source>
        <dbReference type="Google" id="ProtNLM"/>
    </source>
</evidence>
<feature type="repeat" description="PPR" evidence="3">
    <location>
        <begin position="364"/>
        <end position="398"/>
    </location>
</feature>
<feature type="repeat" description="PPR" evidence="3">
    <location>
        <begin position="294"/>
        <end position="328"/>
    </location>
</feature>
<dbReference type="InterPro" id="IPR011990">
    <property type="entry name" value="TPR-like_helical_dom_sf"/>
</dbReference>
<dbReference type="InterPro" id="IPR002885">
    <property type="entry name" value="PPR_rpt"/>
</dbReference>
<dbReference type="NCBIfam" id="TIGR00756">
    <property type="entry name" value="PPR"/>
    <property type="match status" value="6"/>
</dbReference>
<reference evidence="5 6" key="1">
    <citation type="submission" date="2018-04" db="EMBL/GenBank/DDBJ databases">
        <authorList>
            <person name="Vogel A."/>
        </authorList>
    </citation>
    <scope>NUCLEOTIDE SEQUENCE [LARGE SCALE GENOMIC DNA]</scope>
</reference>
<evidence type="ECO:0000256" key="1">
    <source>
        <dbReference type="ARBA" id="ARBA00007626"/>
    </source>
</evidence>
<dbReference type="OrthoDB" id="185373at2759"/>
<dbReference type="Gene3D" id="1.25.40.10">
    <property type="entry name" value="Tetratricopeptide repeat domain"/>
    <property type="match status" value="4"/>
</dbReference>
<dbReference type="EMBL" id="OOIL02006544">
    <property type="protein sequence ID" value="VFQ97444.1"/>
    <property type="molecule type" value="Genomic_DNA"/>
</dbReference>
<evidence type="ECO:0000256" key="4">
    <source>
        <dbReference type="SAM" id="Coils"/>
    </source>
</evidence>
<feature type="repeat" description="PPR" evidence="3">
    <location>
        <begin position="219"/>
        <end position="253"/>
    </location>
</feature>
<evidence type="ECO:0000256" key="2">
    <source>
        <dbReference type="ARBA" id="ARBA00022737"/>
    </source>
</evidence>
<feature type="repeat" description="PPR" evidence="3">
    <location>
        <begin position="441"/>
        <end position="475"/>
    </location>
</feature>
<dbReference type="PROSITE" id="PS51375">
    <property type="entry name" value="PPR"/>
    <property type="match status" value="7"/>
</dbReference>
<evidence type="ECO:0000313" key="6">
    <source>
        <dbReference type="Proteomes" id="UP000595140"/>
    </source>
</evidence>
<keyword evidence="2" id="KW-0677">Repeat</keyword>
<feature type="repeat" description="PPR" evidence="3">
    <location>
        <begin position="476"/>
        <end position="510"/>
    </location>
</feature>
<feature type="repeat" description="PPR" evidence="3">
    <location>
        <begin position="329"/>
        <end position="363"/>
    </location>
</feature>
<dbReference type="PANTHER" id="PTHR47941">
    <property type="entry name" value="PENTATRICOPEPTIDE REPEAT-CONTAINING PROTEIN 3, MITOCHONDRIAL"/>
    <property type="match status" value="1"/>
</dbReference>
<dbReference type="Pfam" id="PF01535">
    <property type="entry name" value="PPR"/>
    <property type="match status" value="3"/>
</dbReference>
<keyword evidence="6" id="KW-1185">Reference proteome</keyword>
<evidence type="ECO:0000256" key="3">
    <source>
        <dbReference type="PROSITE-ProRule" id="PRU00708"/>
    </source>
</evidence>
<dbReference type="AlphaFoldDB" id="A0A484NC74"/>
<evidence type="ECO:0000313" key="5">
    <source>
        <dbReference type="EMBL" id="VFQ97444.1"/>
    </source>
</evidence>
<feature type="repeat" description="PPR" evidence="3">
    <location>
        <begin position="184"/>
        <end position="218"/>
    </location>
</feature>
<name>A0A484NC74_9ASTE</name>
<gene>
    <name evidence="5" type="ORF">CCAM_LOCUS39220</name>
</gene>
<dbReference type="Proteomes" id="UP000595140">
    <property type="component" value="Unassembled WGS sequence"/>
</dbReference>
<dbReference type="Pfam" id="PF13041">
    <property type="entry name" value="PPR_2"/>
    <property type="match status" value="3"/>
</dbReference>
<sequence>MFFIALYHRLQHLQPQLRVSTNALIHGIFLTHRNLTSFHTQNDPYPNPTSPSSPSECTSIVQRVCSLVCESYSNRENTHSPKLRLPVDIEKLTPEQCITVVASLADEAGSMAALGFFHRAIECPKFRNFMRLYIVSSMCLMRNENFERAHEVLHCMVKNFGEIGMLKEAVDMVFEMCNQGLVFTPRTLNCIVIVAGRGGRIEIAEKVFEEMCERGLCPDALCFKSMVVAYCRLGRAVDADRWMSAMLEKGFIVDNATCTLIMVSLIHGLCTKGWTEKAFRLFLKLVRSDTYKPNVHTYTVMITGYCKEEKLSRAEMLLNRMQEQGLAPNAQTYTSLIDGYCKAGNFTRAYELMGVIKNNGLSLGMATYNSVIDGLFKKGEVREAYKLLDEGVRAGLSADLVTYTILISDCCRRNDTQCKQKRMKESEKLFDDAIRLDLVPTKETLTSMISGYCRDKNITSAMKFFHRMGEYGCAPDSLAYGALISGLCKESMLDEARNQYHSMMDKGITPCEVTRLTIAYEFCKKDDPSTAMVLLDGLDKKLWTHEGRAEKLEVENAQLKAELERERSDQAVHATTWAAQKPKKFAKTEEVCCQEVGIRFFQVSQQLIDDIGIFGFGTSQYQKHRGLYGILSNRLQDFDPVVRTHNLFGHDRAVSTRSNTSHHFFYPSRK</sequence>